<reference evidence="10" key="1">
    <citation type="submission" date="2021-03" db="EMBL/GenBank/DDBJ databases">
        <title>Evolutionary innovations through gain and loss of genes in the ectomycorrhizal Boletales.</title>
        <authorList>
            <person name="Wu G."/>
            <person name="Miyauchi S."/>
            <person name="Morin E."/>
            <person name="Yang Z.-L."/>
            <person name="Xu J."/>
            <person name="Martin F.M."/>
        </authorList>
    </citation>
    <scope>NUCLEOTIDE SEQUENCE</scope>
    <source>
        <strain evidence="10">BR01</strain>
    </source>
</reference>
<evidence type="ECO:0000256" key="5">
    <source>
        <dbReference type="ARBA" id="ARBA00022824"/>
    </source>
</evidence>
<evidence type="ECO:0000259" key="9">
    <source>
        <dbReference type="Pfam" id="PF10256"/>
    </source>
</evidence>
<dbReference type="GO" id="GO:0005789">
    <property type="term" value="C:endoplasmic reticulum membrane"/>
    <property type="evidence" value="ECO:0007669"/>
    <property type="project" value="UniProtKB-SubCell"/>
</dbReference>
<dbReference type="InterPro" id="IPR051371">
    <property type="entry name" value="Ras_palmitoyltransferase"/>
</dbReference>
<dbReference type="PANTHER" id="PTHR13254:SF0">
    <property type="entry name" value="GOLGIN SUBFAMILY A MEMBER 7_ERF4 DOMAIN-CONTAINING PROTEIN"/>
    <property type="match status" value="1"/>
</dbReference>
<dbReference type="OrthoDB" id="2190159at2759"/>
<dbReference type="Proteomes" id="UP000683000">
    <property type="component" value="Unassembled WGS sequence"/>
</dbReference>
<feature type="signal peptide" evidence="8">
    <location>
        <begin position="1"/>
        <end position="24"/>
    </location>
</feature>
<dbReference type="InterPro" id="IPR019383">
    <property type="entry name" value="Golgin_A_7/ERF4"/>
</dbReference>
<dbReference type="EMBL" id="JAGFBS010000023">
    <property type="protein sequence ID" value="KAG6373073.1"/>
    <property type="molecule type" value="Genomic_DNA"/>
</dbReference>
<comment type="subunit">
    <text evidence="3">Interacts with ERF2.</text>
</comment>
<comment type="subcellular location">
    <subcellularLocation>
        <location evidence="1">Endoplasmic reticulum membrane</location>
        <topology evidence="1">Peripheral membrane protein</topology>
    </subcellularLocation>
</comment>
<proteinExistence type="inferred from homology"/>
<keyword evidence="6" id="KW-0472">Membrane</keyword>
<comment type="caution">
    <text evidence="10">The sequence shown here is derived from an EMBL/GenBank/DDBJ whole genome shotgun (WGS) entry which is preliminary data.</text>
</comment>
<name>A0A8I3A638_9AGAM</name>
<feature type="compositionally biased region" description="Basic and acidic residues" evidence="7">
    <location>
        <begin position="139"/>
        <end position="148"/>
    </location>
</feature>
<keyword evidence="8" id="KW-0732">Signal</keyword>
<evidence type="ECO:0000313" key="11">
    <source>
        <dbReference type="Proteomes" id="UP000683000"/>
    </source>
</evidence>
<protein>
    <recommendedName>
        <fullName evidence="4">Ras modification protein ERF4</fullName>
    </recommendedName>
</protein>
<feature type="domain" description="Golgin subfamily A member 7/ERF4" evidence="9">
    <location>
        <begin position="491"/>
        <end position="603"/>
    </location>
</feature>
<feature type="region of interest" description="Disordered" evidence="7">
    <location>
        <begin position="269"/>
        <end position="309"/>
    </location>
</feature>
<feature type="compositionally biased region" description="Basic and acidic residues" evidence="7">
    <location>
        <begin position="383"/>
        <end position="394"/>
    </location>
</feature>
<evidence type="ECO:0000256" key="4">
    <source>
        <dbReference type="ARBA" id="ARBA00018463"/>
    </source>
</evidence>
<comment type="similarity">
    <text evidence="2">Belongs to the ERF4 family.</text>
</comment>
<feature type="compositionally biased region" description="Basic residues" evidence="7">
    <location>
        <begin position="227"/>
        <end position="242"/>
    </location>
</feature>
<feature type="compositionally biased region" description="Low complexity" evidence="7">
    <location>
        <begin position="153"/>
        <end position="173"/>
    </location>
</feature>
<sequence length="607" mass="67148">METFGLVRIQVGWLVALLFHPCSYETPIRSRSSTLHISCTRTVRDSFLLRFVHSIQKHSSYASRAVMTSLEHVPVKHALDRSPSWTRDGHGHVAVAVAEVRDEVEVEVEEVEEVGVGVAVTTVDDEGQDVGVGIAVDRGSIRESERQDGNGNGSANANANGDATATANANAHGNGNGNEQQDQEVDESGRCGLVTARRLSRSMSPLRCASHSRSRSRSLSLSESHSRSHSHSLTHSRSHSRFSVRGPLEMNSSVATSWMQVDVEGVGMGRLGGPDGGDPCRLSVGRSELEQDSVDVGTGEEAKPPEDDTEVVSLSRFLIKDNKDRGDLSHKEEVLVVQEEDIGESWHPLRHDSKVQSQVDGEGEKGVVEEDVGSVHAGGSAHGADRSLEMDEKGRRRTFGSSGRNARHLRLEFKSPSPQPWDEVDPPTDNNETYTSDYYSTLNSKKFETMQKCRQRPLIPHSSYYFGPPPSDAAYGTAPVGQIGVHHPREIVRIERDYAGGELTQFSPIFPLELEGRITPTQFHQTINNINEILISAHSIRHGFIDNCLAVITLQLSVLFVTSHYTKQLRRLKKKIEELNTQLYNPVGLNILWPQKVAFLFLEIEYY</sequence>
<dbReference type="AlphaFoldDB" id="A0A8I3A638"/>
<dbReference type="Pfam" id="PF10256">
    <property type="entry name" value="Erf4"/>
    <property type="match status" value="1"/>
</dbReference>
<dbReference type="GO" id="GO:0006612">
    <property type="term" value="P:protein targeting to membrane"/>
    <property type="evidence" value="ECO:0007669"/>
    <property type="project" value="TreeGrafter"/>
</dbReference>
<feature type="chain" id="PRO_5034432397" description="Ras modification protein ERF4" evidence="8">
    <location>
        <begin position="25"/>
        <end position="607"/>
    </location>
</feature>
<organism evidence="10 11">
    <name type="scientific">Boletus reticuloceps</name>
    <dbReference type="NCBI Taxonomy" id="495285"/>
    <lineage>
        <taxon>Eukaryota</taxon>
        <taxon>Fungi</taxon>
        <taxon>Dikarya</taxon>
        <taxon>Basidiomycota</taxon>
        <taxon>Agaricomycotina</taxon>
        <taxon>Agaricomycetes</taxon>
        <taxon>Agaricomycetidae</taxon>
        <taxon>Boletales</taxon>
        <taxon>Boletineae</taxon>
        <taxon>Boletaceae</taxon>
        <taxon>Boletoideae</taxon>
        <taxon>Boletus</taxon>
    </lineage>
</organism>
<evidence type="ECO:0000256" key="3">
    <source>
        <dbReference type="ARBA" id="ARBA00011396"/>
    </source>
</evidence>
<evidence type="ECO:0000256" key="6">
    <source>
        <dbReference type="ARBA" id="ARBA00023136"/>
    </source>
</evidence>
<dbReference type="PANTHER" id="PTHR13254">
    <property type="entry name" value="GOLGI AUTOANTIGEN, GOLGIN SUBFAMILY A, 7"/>
    <property type="match status" value="1"/>
</dbReference>
<feature type="region of interest" description="Disordered" evidence="7">
    <location>
        <begin position="350"/>
        <end position="432"/>
    </location>
</feature>
<accession>A0A8I3A638</accession>
<dbReference type="GO" id="GO:0031211">
    <property type="term" value="C:endoplasmic reticulum palmitoyltransferase complex"/>
    <property type="evidence" value="ECO:0007669"/>
    <property type="project" value="TreeGrafter"/>
</dbReference>
<gene>
    <name evidence="10" type="ORF">JVT61DRAFT_6671</name>
</gene>
<evidence type="ECO:0000256" key="7">
    <source>
        <dbReference type="SAM" id="MobiDB-lite"/>
    </source>
</evidence>
<keyword evidence="11" id="KW-1185">Reference proteome</keyword>
<evidence type="ECO:0000256" key="2">
    <source>
        <dbReference type="ARBA" id="ARBA00007732"/>
    </source>
</evidence>
<feature type="region of interest" description="Disordered" evidence="7">
    <location>
        <begin position="202"/>
        <end position="245"/>
    </location>
</feature>
<evidence type="ECO:0000256" key="8">
    <source>
        <dbReference type="SAM" id="SignalP"/>
    </source>
</evidence>
<evidence type="ECO:0000256" key="1">
    <source>
        <dbReference type="ARBA" id="ARBA00004406"/>
    </source>
</evidence>
<feature type="region of interest" description="Disordered" evidence="7">
    <location>
        <begin position="129"/>
        <end position="187"/>
    </location>
</feature>
<evidence type="ECO:0000313" key="10">
    <source>
        <dbReference type="EMBL" id="KAG6373073.1"/>
    </source>
</evidence>
<keyword evidence="5" id="KW-0256">Endoplasmic reticulum</keyword>